<evidence type="ECO:0000256" key="3">
    <source>
        <dbReference type="ARBA" id="ARBA00022617"/>
    </source>
</evidence>
<dbReference type="AlphaFoldDB" id="A0AA39W7T4"/>
<comment type="similarity">
    <text evidence="2">Belongs to the cytochrome P450 family.</text>
</comment>
<sequence>MEDTTIFYSSVSILFLIFVFKLWFQPTARRRKNLPPSPRPSLPVIGHLHLLKHPMHRTFHNLAKKYGPIFSLRFGSRLVVVVSSASAAEECFTKNDIVFANRPKLLLGKHIGYNNTTLTLAPYGDHWRNLRRITTIEVFSSIRLNMFLPIRRDETKRLLEKLSRSSSQGGFFKVELKTMFSELTFNIMMRMVAGKRYYGDDVEDEEEARRFRKIMKEATSYGGASNPRDFLPILNWIDGGDFTNKLVNLSKRIDEFLQGLIDEHRIKKAGLESTNTMIDHLLSLQESQPEYYTDQIIKGLIMVMLLAGTETSAVTLEWAMTNLVNNPEVLEKVRAKLDDQVGQERLINESDIFKLQYLQNIISETLRLCPAAPLLVPHISSDNCTVGGYDVPCDTILLVNAWAIHRDPKLWDEPDSFKPERFETGDSETRKLMPFGLGRRSCPGSGLAQRVVGLALGSLIQCFEWERVGDEKVDMTEGRGLTMPKADPLEIIKTQKPPTKPKSYSNSRPSPSPQRATSVLHRTLQALSEKHSSVFSLRFVSRNVIVVSSSSAAEECVNKNYAVFTNRPRLIMGKYLGYNNTTIALSPYGDHWRNLRRLSAVEIFSSSRLNMFLGIRTDEINILLGKLYGVSSNGIGFAKVELRPMFIELMFTELRPMLWFQSTARRRKNLPPSPRPSLPVIGHLHLLKHPMHRTFHNLAKKYGPIFSLRFGSRLVVVVSSASAAEECFTKNDIVFANRPNLLLGKHVGYNNTILTQSPYGDHWRNLRRITTIEVFSSIRLNMFLPIRRDETKRLLEKLSRSSSQGGFFKVELKTMFSELTFNIMMRMVAGKRYYGDDVEDEEEARRFRKIMKEATSYGGASNPRDFLPILNWIDGGDFTNKLVSLSKRIDEFLQGLIDEHRIKKAGLESTNTMIDHLLSLQESQPEYYTDQIIKGLIMVMLLAGTETSAVTLEWAMTNLVNNPEVLEKVRAKLDDQVGQERLINESDVFKLQYLQNIISETLRLCPAAPLLVPHISSDNCTVGGYGVPCDTILLVNAWAIHRDPKLWDEPDSFKPERFETGDSETRKLMPFGLGRRSCPGSGLAQRVVGLALGSLIQCFEWERVGDEKVDMTEGRGLTMPKADPLEVFCKARPITNNVRIFV</sequence>
<feature type="region of interest" description="Disordered" evidence="12">
    <location>
        <begin position="477"/>
        <end position="516"/>
    </location>
</feature>
<evidence type="ECO:0000256" key="6">
    <source>
        <dbReference type="ARBA" id="ARBA00022989"/>
    </source>
</evidence>
<keyword evidence="6 13" id="KW-1133">Transmembrane helix</keyword>
<evidence type="ECO:0000256" key="12">
    <source>
        <dbReference type="SAM" id="MobiDB-lite"/>
    </source>
</evidence>
<dbReference type="SUPFAM" id="SSF48264">
    <property type="entry name" value="Cytochrome P450"/>
    <property type="match status" value="3"/>
</dbReference>
<evidence type="ECO:0000256" key="5">
    <source>
        <dbReference type="ARBA" id="ARBA00022723"/>
    </source>
</evidence>
<dbReference type="PANTHER" id="PTHR47947:SF62">
    <property type="entry name" value="CYTOCHROME P450, FAMILY 81, SUBFAMILY D, POLYPEPTIDE 5"/>
    <property type="match status" value="1"/>
</dbReference>
<dbReference type="GO" id="GO:0016705">
    <property type="term" value="F:oxidoreductase activity, acting on paired donors, with incorporation or reduction of molecular oxygen"/>
    <property type="evidence" value="ECO:0007669"/>
    <property type="project" value="InterPro"/>
</dbReference>
<dbReference type="InterPro" id="IPR001128">
    <property type="entry name" value="Cyt_P450"/>
</dbReference>
<dbReference type="GO" id="GO:0016020">
    <property type="term" value="C:membrane"/>
    <property type="evidence" value="ECO:0007669"/>
    <property type="project" value="UniProtKB-SubCell"/>
</dbReference>
<dbReference type="Pfam" id="PF00067">
    <property type="entry name" value="p450"/>
    <property type="match status" value="3"/>
</dbReference>
<keyword evidence="9" id="KW-0503">Monooxygenase</keyword>
<evidence type="ECO:0000256" key="4">
    <source>
        <dbReference type="ARBA" id="ARBA00022692"/>
    </source>
</evidence>
<comment type="cofactor">
    <cofactor evidence="11">
        <name>heme</name>
        <dbReference type="ChEBI" id="CHEBI:30413"/>
    </cofactor>
</comment>
<keyword evidence="4 13" id="KW-0812">Transmembrane</keyword>
<comment type="caution">
    <text evidence="14">The sequence shown here is derived from an EMBL/GenBank/DDBJ whole genome shotgun (WGS) entry which is preliminary data.</text>
</comment>
<keyword evidence="8 11" id="KW-0408">Iron</keyword>
<evidence type="ECO:0000256" key="11">
    <source>
        <dbReference type="PIRSR" id="PIRSR602401-1"/>
    </source>
</evidence>
<reference evidence="14" key="1">
    <citation type="journal article" date="2022" name="Plant J.">
        <title>Strategies of tolerance reflected in two North American maple genomes.</title>
        <authorList>
            <person name="McEvoy S.L."/>
            <person name="Sezen U.U."/>
            <person name="Trouern-Trend A."/>
            <person name="McMahon S.M."/>
            <person name="Schaberg P.G."/>
            <person name="Yang J."/>
            <person name="Wegrzyn J.L."/>
            <person name="Swenson N.G."/>
        </authorList>
    </citation>
    <scope>NUCLEOTIDE SEQUENCE</scope>
    <source>
        <strain evidence="14">NS2018</strain>
    </source>
</reference>
<protein>
    <recommendedName>
        <fullName evidence="16">Cytochrome P450</fullName>
    </recommendedName>
</protein>
<evidence type="ECO:0000256" key="2">
    <source>
        <dbReference type="ARBA" id="ARBA00010617"/>
    </source>
</evidence>
<name>A0AA39W7T4_ACESA</name>
<feature type="transmembrane region" description="Helical" evidence="13">
    <location>
        <begin position="6"/>
        <end position="24"/>
    </location>
</feature>
<dbReference type="InterPro" id="IPR050651">
    <property type="entry name" value="Plant_Cytochrome_P450_Monoox"/>
</dbReference>
<dbReference type="GO" id="GO:0004497">
    <property type="term" value="F:monooxygenase activity"/>
    <property type="evidence" value="ECO:0007669"/>
    <property type="project" value="UniProtKB-KW"/>
</dbReference>
<evidence type="ECO:0000256" key="10">
    <source>
        <dbReference type="ARBA" id="ARBA00023136"/>
    </source>
</evidence>
<evidence type="ECO:0000256" key="8">
    <source>
        <dbReference type="ARBA" id="ARBA00023004"/>
    </source>
</evidence>
<reference evidence="14" key="2">
    <citation type="submission" date="2023-06" db="EMBL/GenBank/DDBJ databases">
        <authorList>
            <person name="Swenson N.G."/>
            <person name="Wegrzyn J.L."/>
            <person name="Mcevoy S.L."/>
        </authorList>
    </citation>
    <scope>NUCLEOTIDE SEQUENCE</scope>
    <source>
        <strain evidence="14">NS2018</strain>
        <tissue evidence="14">Leaf</tissue>
    </source>
</reference>
<dbReference type="FunFam" id="1.10.630.10:FF:000023">
    <property type="entry name" value="Cytochrome P450 family protein"/>
    <property type="match status" value="2"/>
</dbReference>
<dbReference type="PROSITE" id="PS00086">
    <property type="entry name" value="CYTOCHROME_P450"/>
    <property type="match status" value="2"/>
</dbReference>
<feature type="binding site" description="axial binding residue" evidence="11">
    <location>
        <position position="442"/>
    </location>
    <ligand>
        <name>heme</name>
        <dbReference type="ChEBI" id="CHEBI:30413"/>
    </ligand>
    <ligandPart>
        <name>Fe</name>
        <dbReference type="ChEBI" id="CHEBI:18248"/>
    </ligandPart>
</feature>
<dbReference type="Gene3D" id="1.10.630.10">
    <property type="entry name" value="Cytochrome P450"/>
    <property type="match status" value="3"/>
</dbReference>
<proteinExistence type="inferred from homology"/>
<evidence type="ECO:0000256" key="1">
    <source>
        <dbReference type="ARBA" id="ARBA00004167"/>
    </source>
</evidence>
<keyword evidence="15" id="KW-1185">Reference proteome</keyword>
<dbReference type="PANTHER" id="PTHR47947">
    <property type="entry name" value="CYTOCHROME P450 82C3-RELATED"/>
    <property type="match status" value="1"/>
</dbReference>
<evidence type="ECO:0000256" key="7">
    <source>
        <dbReference type="ARBA" id="ARBA00023002"/>
    </source>
</evidence>
<keyword evidence="10 13" id="KW-0472">Membrane</keyword>
<evidence type="ECO:0008006" key="16">
    <source>
        <dbReference type="Google" id="ProtNLM"/>
    </source>
</evidence>
<evidence type="ECO:0000313" key="14">
    <source>
        <dbReference type="EMBL" id="KAK0605636.1"/>
    </source>
</evidence>
<dbReference type="InterPro" id="IPR002401">
    <property type="entry name" value="Cyt_P450_E_grp-I"/>
</dbReference>
<dbReference type="GO" id="GO:0020037">
    <property type="term" value="F:heme binding"/>
    <property type="evidence" value="ECO:0007669"/>
    <property type="project" value="InterPro"/>
</dbReference>
<accession>A0AA39W7T4</accession>
<dbReference type="Proteomes" id="UP001168877">
    <property type="component" value="Unassembled WGS sequence"/>
</dbReference>
<dbReference type="CDD" id="cd20653">
    <property type="entry name" value="CYP81"/>
    <property type="match status" value="2"/>
</dbReference>
<keyword evidence="3 11" id="KW-0349">Heme</keyword>
<gene>
    <name evidence="14" type="ORF">LWI29_029146</name>
</gene>
<organism evidence="14 15">
    <name type="scientific">Acer saccharum</name>
    <name type="common">Sugar maple</name>
    <dbReference type="NCBI Taxonomy" id="4024"/>
    <lineage>
        <taxon>Eukaryota</taxon>
        <taxon>Viridiplantae</taxon>
        <taxon>Streptophyta</taxon>
        <taxon>Embryophyta</taxon>
        <taxon>Tracheophyta</taxon>
        <taxon>Spermatophyta</taxon>
        <taxon>Magnoliopsida</taxon>
        <taxon>eudicotyledons</taxon>
        <taxon>Gunneridae</taxon>
        <taxon>Pentapetalae</taxon>
        <taxon>rosids</taxon>
        <taxon>malvids</taxon>
        <taxon>Sapindales</taxon>
        <taxon>Sapindaceae</taxon>
        <taxon>Hippocastanoideae</taxon>
        <taxon>Acereae</taxon>
        <taxon>Acer</taxon>
    </lineage>
</organism>
<keyword evidence="5 11" id="KW-0479">Metal-binding</keyword>
<evidence type="ECO:0000313" key="15">
    <source>
        <dbReference type="Proteomes" id="UP001168877"/>
    </source>
</evidence>
<comment type="subcellular location">
    <subcellularLocation>
        <location evidence="1">Membrane</location>
        <topology evidence="1">Single-pass membrane protein</topology>
    </subcellularLocation>
</comment>
<feature type="compositionally biased region" description="Polar residues" evidence="12">
    <location>
        <begin position="503"/>
        <end position="516"/>
    </location>
</feature>
<dbReference type="InterPro" id="IPR036396">
    <property type="entry name" value="Cyt_P450_sf"/>
</dbReference>
<keyword evidence="7" id="KW-0560">Oxidoreductase</keyword>
<dbReference type="PRINTS" id="PR00385">
    <property type="entry name" value="P450"/>
</dbReference>
<evidence type="ECO:0000256" key="13">
    <source>
        <dbReference type="SAM" id="Phobius"/>
    </source>
</evidence>
<dbReference type="PRINTS" id="PR00463">
    <property type="entry name" value="EP450I"/>
</dbReference>
<dbReference type="EMBL" id="JAUESC010000002">
    <property type="protein sequence ID" value="KAK0605636.1"/>
    <property type="molecule type" value="Genomic_DNA"/>
</dbReference>
<dbReference type="GO" id="GO:0005506">
    <property type="term" value="F:iron ion binding"/>
    <property type="evidence" value="ECO:0007669"/>
    <property type="project" value="InterPro"/>
</dbReference>
<evidence type="ECO:0000256" key="9">
    <source>
        <dbReference type="ARBA" id="ARBA00023033"/>
    </source>
</evidence>
<dbReference type="InterPro" id="IPR017972">
    <property type="entry name" value="Cyt_P450_CS"/>
</dbReference>